<dbReference type="InterPro" id="IPR028364">
    <property type="entry name" value="Ribosomal_uL1/biogenesis"/>
</dbReference>
<dbReference type="eggNOG" id="KOG1569">
    <property type="taxonomic scope" value="Eukaryota"/>
</dbReference>
<accession>A0A1X7V6D4</accession>
<comment type="similarity">
    <text evidence="1">Belongs to the universal ribosomal protein uL1 family.</text>
</comment>
<dbReference type="Proteomes" id="UP000007879">
    <property type="component" value="Unassembled WGS sequence"/>
</dbReference>
<dbReference type="InParanoid" id="A0A1X7V6D4"/>
<keyword evidence="2" id="KW-0689">Ribosomal protein</keyword>
<dbReference type="Gene3D" id="3.40.50.790">
    <property type="match status" value="1"/>
</dbReference>
<dbReference type="EnsemblMetazoa" id="XM_003385484.3">
    <property type="protein sequence ID" value="XP_003385532.1"/>
    <property type="gene ID" value="LOC100633802"/>
</dbReference>
<dbReference type="OrthoDB" id="1747252at2759"/>
<dbReference type="PANTHER" id="PTHR36427:SF3">
    <property type="entry name" value="LARGE RIBOSOMAL SUBUNIT PROTEIN UL1M"/>
    <property type="match status" value="1"/>
</dbReference>
<dbReference type="STRING" id="400682.A0A1X7V6D4"/>
<dbReference type="CDD" id="cd00403">
    <property type="entry name" value="Ribosomal_L1"/>
    <property type="match status" value="1"/>
</dbReference>
<keyword evidence="3" id="KW-0687">Ribonucleoprotein</keyword>
<dbReference type="KEGG" id="aqu:100633802"/>
<dbReference type="SUPFAM" id="SSF56808">
    <property type="entry name" value="Ribosomal protein L1"/>
    <property type="match status" value="1"/>
</dbReference>
<evidence type="ECO:0000256" key="3">
    <source>
        <dbReference type="ARBA" id="ARBA00023274"/>
    </source>
</evidence>
<proteinExistence type="inferred from homology"/>
<evidence type="ECO:0000313" key="5">
    <source>
        <dbReference type="Proteomes" id="UP000007879"/>
    </source>
</evidence>
<gene>
    <name evidence="4" type="primary">100633802</name>
</gene>
<dbReference type="Pfam" id="PF00687">
    <property type="entry name" value="Ribosomal_L1"/>
    <property type="match status" value="1"/>
</dbReference>
<dbReference type="InterPro" id="IPR016095">
    <property type="entry name" value="Ribosomal_uL1_3-a/b-sand"/>
</dbReference>
<dbReference type="AlphaFoldDB" id="A0A1X7V6D4"/>
<organism evidence="4">
    <name type="scientific">Amphimedon queenslandica</name>
    <name type="common">Sponge</name>
    <dbReference type="NCBI Taxonomy" id="400682"/>
    <lineage>
        <taxon>Eukaryota</taxon>
        <taxon>Metazoa</taxon>
        <taxon>Porifera</taxon>
        <taxon>Demospongiae</taxon>
        <taxon>Heteroscleromorpha</taxon>
        <taxon>Haplosclerida</taxon>
        <taxon>Niphatidae</taxon>
        <taxon>Amphimedon</taxon>
    </lineage>
</organism>
<reference evidence="4" key="2">
    <citation type="submission" date="2017-05" db="UniProtKB">
        <authorList>
            <consortium name="EnsemblMetazoa"/>
        </authorList>
    </citation>
    <scope>IDENTIFICATION</scope>
</reference>
<dbReference type="OMA" id="EFRVDKH"/>
<evidence type="ECO:0008006" key="6">
    <source>
        <dbReference type="Google" id="ProtNLM"/>
    </source>
</evidence>
<reference evidence="5" key="1">
    <citation type="journal article" date="2010" name="Nature">
        <title>The Amphimedon queenslandica genome and the evolution of animal complexity.</title>
        <authorList>
            <person name="Srivastava M."/>
            <person name="Simakov O."/>
            <person name="Chapman J."/>
            <person name="Fahey B."/>
            <person name="Gauthier M.E."/>
            <person name="Mitros T."/>
            <person name="Richards G.S."/>
            <person name="Conaco C."/>
            <person name="Dacre M."/>
            <person name="Hellsten U."/>
            <person name="Larroux C."/>
            <person name="Putnam N.H."/>
            <person name="Stanke M."/>
            <person name="Adamska M."/>
            <person name="Darling A."/>
            <person name="Degnan S.M."/>
            <person name="Oakley T.H."/>
            <person name="Plachetzki D.C."/>
            <person name="Zhai Y."/>
            <person name="Adamski M."/>
            <person name="Calcino A."/>
            <person name="Cummins S.F."/>
            <person name="Goodstein D.M."/>
            <person name="Harris C."/>
            <person name="Jackson D.J."/>
            <person name="Leys S.P."/>
            <person name="Shu S."/>
            <person name="Woodcroft B.J."/>
            <person name="Vervoort M."/>
            <person name="Kosik K.S."/>
            <person name="Manning G."/>
            <person name="Degnan B.M."/>
            <person name="Rokhsar D.S."/>
        </authorList>
    </citation>
    <scope>NUCLEOTIDE SEQUENCE [LARGE SCALE GENOMIC DNA]</scope>
</reference>
<evidence type="ECO:0000256" key="1">
    <source>
        <dbReference type="ARBA" id="ARBA00010531"/>
    </source>
</evidence>
<dbReference type="GO" id="GO:0005840">
    <property type="term" value="C:ribosome"/>
    <property type="evidence" value="ECO:0007669"/>
    <property type="project" value="UniProtKB-KW"/>
</dbReference>
<evidence type="ECO:0000313" key="4">
    <source>
        <dbReference type="EnsemblMetazoa" id="Aqu2.1.35558_001"/>
    </source>
</evidence>
<dbReference type="InterPro" id="IPR023674">
    <property type="entry name" value="Ribosomal_uL1-like"/>
</dbReference>
<evidence type="ECO:0000256" key="2">
    <source>
        <dbReference type="ARBA" id="ARBA00022980"/>
    </source>
</evidence>
<dbReference type="PANTHER" id="PTHR36427">
    <property type="entry name" value="54S RIBOSOMAL PROTEIN L1, MITOCHONDRIAL"/>
    <property type="match status" value="1"/>
</dbReference>
<protein>
    <recommendedName>
        <fullName evidence="6">Ribosomal protein</fullName>
    </recommendedName>
</protein>
<sequence>MVMLLLRTRGRTRGTWLSSYIINSCSFLKFASTVKVTQRDPNPSPSHRRQPRVYLLNHYKEPFVSLEEGLRALRAYSLFRPETVEISLKFNLKGQNQIRGTIVFPHYFGGKSKILVFAEDSAATSAKEAGASVIGGLELIKEIETTDVVPDCHVILSTPSMLEEVKKIARILKTKMPSERRGTVVEDIPKAMEQFAHTKAYRSIDGILNIGIGEINFPNVKIRENLDALMNLVLSQREKVKKKDFIKKITLSTTYGPGFDLLIDNIINIKD</sequence>
<dbReference type="EnsemblMetazoa" id="Aqu2.1.35558_001">
    <property type="protein sequence ID" value="Aqu2.1.35558_001"/>
    <property type="gene ID" value="Aqu2.1.35558"/>
</dbReference>
<dbReference type="Gene3D" id="3.30.190.20">
    <property type="match status" value="1"/>
</dbReference>
<dbReference type="GO" id="GO:1990904">
    <property type="term" value="C:ribonucleoprotein complex"/>
    <property type="evidence" value="ECO:0007669"/>
    <property type="project" value="UniProtKB-KW"/>
</dbReference>
<name>A0A1X7V6D4_AMPQE</name>
<keyword evidence="5" id="KW-1185">Reference proteome</keyword>